<feature type="transmembrane region" description="Helical" evidence="1">
    <location>
        <begin position="20"/>
        <end position="40"/>
    </location>
</feature>
<name>A0ABD5Z581_9EURY</name>
<evidence type="ECO:0000313" key="3">
    <source>
        <dbReference type="EMBL" id="MFC7200392.1"/>
    </source>
</evidence>
<keyword evidence="1" id="KW-0812">Transmembrane</keyword>
<organism evidence="3 4">
    <name type="scientific">Halospeciosus flavus</name>
    <dbReference type="NCBI Taxonomy" id="3032283"/>
    <lineage>
        <taxon>Archaea</taxon>
        <taxon>Methanobacteriati</taxon>
        <taxon>Methanobacteriota</taxon>
        <taxon>Stenosarchaea group</taxon>
        <taxon>Halobacteria</taxon>
        <taxon>Halobacteriales</taxon>
        <taxon>Halobacteriaceae</taxon>
        <taxon>Halospeciosus</taxon>
    </lineage>
</organism>
<keyword evidence="1" id="KW-0472">Membrane</keyword>
<dbReference type="InterPro" id="IPR012859">
    <property type="entry name" value="Pilin_N_archaeal"/>
</dbReference>
<feature type="domain" description="Archaeal Type IV pilin N-terminal" evidence="2">
    <location>
        <begin position="13"/>
        <end position="92"/>
    </location>
</feature>
<dbReference type="Pfam" id="PF07790">
    <property type="entry name" value="Pilin_N"/>
    <property type="match status" value="1"/>
</dbReference>
<dbReference type="AlphaFoldDB" id="A0ABD5Z581"/>
<keyword evidence="4" id="KW-1185">Reference proteome</keyword>
<sequence>MRSFNLDFNVDDRGVSPVIGVILMVAITVILAAVIGAFVLDLGSNLGSTGPTSQVSVTDASATYSNDTNAFTIEHKGGNDLLYNEMTVIIQEGGSTVETIEPTSNYGADALALREGGGAIVTGSSKSVRTFTVGETWNIYDKGTTTNLSSGTTYTVKIVHQPSNSVITSTQVELN</sequence>
<protein>
    <submittedName>
        <fullName evidence="3">Type IV pilin N-terminal domain-containing protein</fullName>
    </submittedName>
</protein>
<dbReference type="NCBIfam" id="TIGR02537">
    <property type="entry name" value="arch_flag_Nterm"/>
    <property type="match status" value="1"/>
</dbReference>
<evidence type="ECO:0000259" key="2">
    <source>
        <dbReference type="Pfam" id="PF07790"/>
    </source>
</evidence>
<keyword evidence="1" id="KW-1133">Transmembrane helix</keyword>
<proteinExistence type="predicted"/>
<evidence type="ECO:0000313" key="4">
    <source>
        <dbReference type="Proteomes" id="UP001596447"/>
    </source>
</evidence>
<accession>A0ABD5Z581</accession>
<gene>
    <name evidence="3" type="ORF">ACFQJ9_13390</name>
</gene>
<evidence type="ECO:0000256" key="1">
    <source>
        <dbReference type="SAM" id="Phobius"/>
    </source>
</evidence>
<dbReference type="PANTHER" id="PTHR38138">
    <property type="entry name" value="VNG6441H"/>
    <property type="match status" value="1"/>
</dbReference>
<dbReference type="PANTHER" id="PTHR38138:SF1">
    <property type="entry name" value="ARCHAEAL TYPE IV PILIN N-TERMINAL DOMAIN-CONTAINING PROTEIN"/>
    <property type="match status" value="1"/>
</dbReference>
<reference evidence="3 4" key="1">
    <citation type="journal article" date="2019" name="Int. J. Syst. Evol. Microbiol.">
        <title>The Global Catalogue of Microorganisms (GCM) 10K type strain sequencing project: providing services to taxonomists for standard genome sequencing and annotation.</title>
        <authorList>
            <consortium name="The Broad Institute Genomics Platform"/>
            <consortium name="The Broad Institute Genome Sequencing Center for Infectious Disease"/>
            <person name="Wu L."/>
            <person name="Ma J."/>
        </authorList>
    </citation>
    <scope>NUCLEOTIDE SEQUENCE [LARGE SCALE GENOMIC DNA]</scope>
    <source>
        <strain evidence="3 4">XZGYJ-43</strain>
    </source>
</reference>
<dbReference type="RefSeq" id="WP_279527172.1">
    <property type="nucleotide sequence ID" value="NZ_CP122312.1"/>
</dbReference>
<dbReference type="InterPro" id="IPR013373">
    <property type="entry name" value="Flagellin/pilin_N_arc"/>
</dbReference>
<dbReference type="EMBL" id="JBHTAR010000011">
    <property type="protein sequence ID" value="MFC7200392.1"/>
    <property type="molecule type" value="Genomic_DNA"/>
</dbReference>
<comment type="caution">
    <text evidence="3">The sequence shown here is derived from an EMBL/GenBank/DDBJ whole genome shotgun (WGS) entry which is preliminary data.</text>
</comment>
<dbReference type="Proteomes" id="UP001596447">
    <property type="component" value="Unassembled WGS sequence"/>
</dbReference>